<evidence type="ECO:0000256" key="6">
    <source>
        <dbReference type="ARBA" id="ARBA00022840"/>
    </source>
</evidence>
<name>F3Z1H5_DESAF</name>
<dbReference type="HOGENOM" id="CLU_000604_1_22_7"/>
<dbReference type="RefSeq" id="WP_014259771.1">
    <property type="nucleotide sequence ID" value="NC_016629.1"/>
</dbReference>
<gene>
    <name evidence="8" type="ORF">Desaf_1670</name>
</gene>
<dbReference type="KEGG" id="daf:Desaf_1670"/>
<sequence>MLSARDICKSYRSQGVETPVLRNVSLDIEPGGFVAIVGRSGSGKSTLLSVLSTLLRPDSGALTWQGRAIDHASERVINALRRKDFSVVFQQHQLMPYLTAQENVLLPFMHGLRPVKREQTDRARECLARVGLAGKGERLPGQLSGGEQQRVAIARALATSPAMLFADEPTGSLDKATGQGIMELLAGLNSDGPAVVLVTHEPAYAKLARTVAVMEDGRLTIQA</sequence>
<keyword evidence="9" id="KW-1185">Reference proteome</keyword>
<dbReference type="SUPFAM" id="SSF52540">
    <property type="entry name" value="P-loop containing nucleoside triphosphate hydrolases"/>
    <property type="match status" value="1"/>
</dbReference>
<dbReference type="Gene3D" id="3.40.50.300">
    <property type="entry name" value="P-loop containing nucleotide triphosphate hydrolases"/>
    <property type="match status" value="1"/>
</dbReference>
<dbReference type="eggNOG" id="COG1136">
    <property type="taxonomic scope" value="Bacteria"/>
</dbReference>
<evidence type="ECO:0000259" key="7">
    <source>
        <dbReference type="PROSITE" id="PS50893"/>
    </source>
</evidence>
<dbReference type="EMBL" id="CP003221">
    <property type="protein sequence ID" value="EGJ50006.1"/>
    <property type="molecule type" value="Genomic_DNA"/>
</dbReference>
<dbReference type="GO" id="GO:0005886">
    <property type="term" value="C:plasma membrane"/>
    <property type="evidence" value="ECO:0007669"/>
    <property type="project" value="TreeGrafter"/>
</dbReference>
<dbReference type="AlphaFoldDB" id="F3Z1H5"/>
<comment type="function">
    <text evidence="1">Part of the ABC transporter FtsEX involved in cellular division. Important for assembly or stability of the septal ring.</text>
</comment>
<keyword evidence="4" id="KW-0813">Transport</keyword>
<proteinExistence type="inferred from homology"/>
<evidence type="ECO:0000256" key="5">
    <source>
        <dbReference type="ARBA" id="ARBA00022741"/>
    </source>
</evidence>
<comment type="similarity">
    <text evidence="2">Belongs to the ABC transporter superfamily.</text>
</comment>
<dbReference type="InterPro" id="IPR003593">
    <property type="entry name" value="AAA+_ATPase"/>
</dbReference>
<dbReference type="FunFam" id="3.40.50.300:FF:000056">
    <property type="entry name" value="Cell division ATP-binding protein FtsE"/>
    <property type="match status" value="1"/>
</dbReference>
<dbReference type="InterPro" id="IPR017911">
    <property type="entry name" value="MacB-like_ATP-bd"/>
</dbReference>
<evidence type="ECO:0000256" key="4">
    <source>
        <dbReference type="ARBA" id="ARBA00022448"/>
    </source>
</evidence>
<keyword evidence="6" id="KW-0067">ATP-binding</keyword>
<dbReference type="SMART" id="SM00382">
    <property type="entry name" value="AAA"/>
    <property type="match status" value="1"/>
</dbReference>
<dbReference type="Proteomes" id="UP000007844">
    <property type="component" value="Chromosome"/>
</dbReference>
<protein>
    <recommendedName>
        <fullName evidence="3">Cell division ATP-binding protein FtsE</fullName>
    </recommendedName>
</protein>
<reference evidence="8 9" key="1">
    <citation type="journal article" date="2011" name="J. Bacteriol.">
        <title>Genome sequence of the mercury-methylating and pleomorphic Desulfovibrio africanus Strain Walvis Bay.</title>
        <authorList>
            <person name="Brown S.D."/>
            <person name="Wall J.D."/>
            <person name="Kucken A.M."/>
            <person name="Gilmour C.C."/>
            <person name="Podar M."/>
            <person name="Brandt C.C."/>
            <person name="Teshima H."/>
            <person name="Detter J.C."/>
            <person name="Han C.S."/>
            <person name="Land M.L."/>
            <person name="Lucas S."/>
            <person name="Han J."/>
            <person name="Pennacchio L."/>
            <person name="Nolan M."/>
            <person name="Pitluck S."/>
            <person name="Woyke T."/>
            <person name="Goodwin L."/>
            <person name="Palumbo A.V."/>
            <person name="Elias D.A."/>
        </authorList>
    </citation>
    <scope>NUCLEOTIDE SEQUENCE [LARGE SCALE GENOMIC DNA]</scope>
    <source>
        <strain evidence="8 9">Walvis Bay</strain>
    </source>
</reference>
<dbReference type="GO" id="GO:0022857">
    <property type="term" value="F:transmembrane transporter activity"/>
    <property type="evidence" value="ECO:0007669"/>
    <property type="project" value="TreeGrafter"/>
</dbReference>
<dbReference type="CDD" id="cd03255">
    <property type="entry name" value="ABC_MJ0796_LolCDE_FtsE"/>
    <property type="match status" value="1"/>
</dbReference>
<dbReference type="PANTHER" id="PTHR24220:SF689">
    <property type="entry name" value="LIPOPROTEIN-RELEASING SYSTEM ATP-BINDING PROTEIN LOLD"/>
    <property type="match status" value="1"/>
</dbReference>
<dbReference type="GO" id="GO:0005524">
    <property type="term" value="F:ATP binding"/>
    <property type="evidence" value="ECO:0007669"/>
    <property type="project" value="UniProtKB-KW"/>
</dbReference>
<feature type="domain" description="ABC transporter" evidence="7">
    <location>
        <begin position="2"/>
        <end position="223"/>
    </location>
</feature>
<evidence type="ECO:0000313" key="9">
    <source>
        <dbReference type="Proteomes" id="UP000007844"/>
    </source>
</evidence>
<evidence type="ECO:0000256" key="3">
    <source>
        <dbReference type="ARBA" id="ARBA00020019"/>
    </source>
</evidence>
<dbReference type="Pfam" id="PF00005">
    <property type="entry name" value="ABC_tran"/>
    <property type="match status" value="1"/>
</dbReference>
<organism evidence="8 9">
    <name type="scientific">Desulfocurvibacter africanus subsp. africanus str. Walvis Bay</name>
    <dbReference type="NCBI Taxonomy" id="690850"/>
    <lineage>
        <taxon>Bacteria</taxon>
        <taxon>Pseudomonadati</taxon>
        <taxon>Thermodesulfobacteriota</taxon>
        <taxon>Desulfovibrionia</taxon>
        <taxon>Desulfovibrionales</taxon>
        <taxon>Desulfovibrionaceae</taxon>
        <taxon>Desulfocurvibacter</taxon>
    </lineage>
</organism>
<dbReference type="InterPro" id="IPR015854">
    <property type="entry name" value="ABC_transpr_LolD-like"/>
</dbReference>
<evidence type="ECO:0000256" key="2">
    <source>
        <dbReference type="ARBA" id="ARBA00005417"/>
    </source>
</evidence>
<evidence type="ECO:0000256" key="1">
    <source>
        <dbReference type="ARBA" id="ARBA00002579"/>
    </source>
</evidence>
<dbReference type="PROSITE" id="PS00211">
    <property type="entry name" value="ABC_TRANSPORTER_1"/>
    <property type="match status" value="1"/>
</dbReference>
<dbReference type="InterPro" id="IPR027417">
    <property type="entry name" value="P-loop_NTPase"/>
</dbReference>
<dbReference type="GO" id="GO:0016887">
    <property type="term" value="F:ATP hydrolysis activity"/>
    <property type="evidence" value="ECO:0007669"/>
    <property type="project" value="InterPro"/>
</dbReference>
<keyword evidence="5" id="KW-0547">Nucleotide-binding</keyword>
<dbReference type="STRING" id="690850.Desaf_1670"/>
<dbReference type="InterPro" id="IPR017871">
    <property type="entry name" value="ABC_transporter-like_CS"/>
</dbReference>
<dbReference type="PROSITE" id="PS50893">
    <property type="entry name" value="ABC_TRANSPORTER_2"/>
    <property type="match status" value="1"/>
</dbReference>
<dbReference type="PANTHER" id="PTHR24220">
    <property type="entry name" value="IMPORT ATP-BINDING PROTEIN"/>
    <property type="match status" value="1"/>
</dbReference>
<dbReference type="InterPro" id="IPR003439">
    <property type="entry name" value="ABC_transporter-like_ATP-bd"/>
</dbReference>
<accession>F3Z1H5</accession>
<evidence type="ECO:0000313" key="8">
    <source>
        <dbReference type="EMBL" id="EGJ50006.1"/>
    </source>
</evidence>